<organism evidence="2 3">
    <name type="scientific">Umbra pygmaea</name>
    <name type="common">Eastern mudminnow</name>
    <dbReference type="NCBI Taxonomy" id="75934"/>
    <lineage>
        <taxon>Eukaryota</taxon>
        <taxon>Metazoa</taxon>
        <taxon>Chordata</taxon>
        <taxon>Craniata</taxon>
        <taxon>Vertebrata</taxon>
        <taxon>Euteleostomi</taxon>
        <taxon>Actinopterygii</taxon>
        <taxon>Neopterygii</taxon>
        <taxon>Teleostei</taxon>
        <taxon>Protacanthopterygii</taxon>
        <taxon>Esociformes</taxon>
        <taxon>Umbridae</taxon>
        <taxon>Umbra</taxon>
    </lineage>
</organism>
<evidence type="ECO:0000313" key="2">
    <source>
        <dbReference type="EMBL" id="KAL1022386.1"/>
    </source>
</evidence>
<keyword evidence="3" id="KW-1185">Reference proteome</keyword>
<evidence type="ECO:0000313" key="3">
    <source>
        <dbReference type="Proteomes" id="UP001557470"/>
    </source>
</evidence>
<feature type="region of interest" description="Disordered" evidence="1">
    <location>
        <begin position="59"/>
        <end position="101"/>
    </location>
</feature>
<evidence type="ECO:0000256" key="1">
    <source>
        <dbReference type="SAM" id="MobiDB-lite"/>
    </source>
</evidence>
<dbReference type="AlphaFoldDB" id="A0ABD0Y5T9"/>
<protein>
    <submittedName>
        <fullName evidence="2">Uncharacterized protein</fullName>
    </submittedName>
</protein>
<name>A0ABD0Y5T9_UMBPY</name>
<dbReference type="EMBL" id="JAGEUA010000001">
    <property type="protein sequence ID" value="KAL1022386.1"/>
    <property type="molecule type" value="Genomic_DNA"/>
</dbReference>
<gene>
    <name evidence="2" type="ORF">UPYG_G00026220</name>
</gene>
<feature type="compositionally biased region" description="Basic and acidic residues" evidence="1">
    <location>
        <begin position="90"/>
        <end position="101"/>
    </location>
</feature>
<reference evidence="2 3" key="1">
    <citation type="submission" date="2024-06" db="EMBL/GenBank/DDBJ databases">
        <authorList>
            <person name="Pan Q."/>
            <person name="Wen M."/>
            <person name="Jouanno E."/>
            <person name="Zahm M."/>
            <person name="Klopp C."/>
            <person name="Cabau C."/>
            <person name="Louis A."/>
            <person name="Berthelot C."/>
            <person name="Parey E."/>
            <person name="Roest Crollius H."/>
            <person name="Montfort J."/>
            <person name="Robinson-Rechavi M."/>
            <person name="Bouchez O."/>
            <person name="Lampietro C."/>
            <person name="Lopez Roques C."/>
            <person name="Donnadieu C."/>
            <person name="Postlethwait J."/>
            <person name="Bobe J."/>
            <person name="Verreycken H."/>
            <person name="Guiguen Y."/>
        </authorList>
    </citation>
    <scope>NUCLEOTIDE SEQUENCE [LARGE SCALE GENOMIC DNA]</scope>
    <source>
        <strain evidence="2">Up_M1</strain>
        <tissue evidence="2">Testis</tissue>
    </source>
</reference>
<dbReference type="Proteomes" id="UP001557470">
    <property type="component" value="Unassembled WGS sequence"/>
</dbReference>
<comment type="caution">
    <text evidence="2">The sequence shown here is derived from an EMBL/GenBank/DDBJ whole genome shotgun (WGS) entry which is preliminary data.</text>
</comment>
<accession>A0ABD0Y5T9</accession>
<proteinExistence type="predicted"/>
<sequence>MNARLLKDLEQMALFKHTGELEVFHNVSSNTVQKDCTLNMRQCKHEPCWQSWTITKTTTHNKNRQKQRLASRDTMWFSKDNPNNGLPDLCTREPHRLSGTT</sequence>
<feature type="compositionally biased region" description="Basic residues" evidence="1">
    <location>
        <begin position="59"/>
        <end position="69"/>
    </location>
</feature>